<protein>
    <submittedName>
        <fullName evidence="1">YhcH/YjgK/YiaL family protein</fullName>
    </submittedName>
</protein>
<keyword evidence="2" id="KW-1185">Reference proteome</keyword>
<accession>A0ABS4ITA8</accession>
<organism evidence="1 2">
    <name type="scientific">Paenibacillus eucommiae</name>
    <dbReference type="NCBI Taxonomy" id="1355755"/>
    <lineage>
        <taxon>Bacteria</taxon>
        <taxon>Bacillati</taxon>
        <taxon>Bacillota</taxon>
        <taxon>Bacilli</taxon>
        <taxon>Bacillales</taxon>
        <taxon>Paenibacillaceae</taxon>
        <taxon>Paenibacillus</taxon>
    </lineage>
</organism>
<dbReference type="NCBIfam" id="TIGR00022">
    <property type="entry name" value="YhcH/YjgK/YiaL family protein"/>
    <property type="match status" value="1"/>
</dbReference>
<dbReference type="SUPFAM" id="SSF51197">
    <property type="entry name" value="Clavaminate synthase-like"/>
    <property type="match status" value="1"/>
</dbReference>
<dbReference type="Proteomes" id="UP001519287">
    <property type="component" value="Unassembled WGS sequence"/>
</dbReference>
<dbReference type="EMBL" id="JAGGLB010000004">
    <property type="protein sequence ID" value="MBP1990116.1"/>
    <property type="molecule type" value="Genomic_DNA"/>
</dbReference>
<reference evidence="1 2" key="1">
    <citation type="submission" date="2021-03" db="EMBL/GenBank/DDBJ databases">
        <title>Genomic Encyclopedia of Type Strains, Phase IV (KMG-IV): sequencing the most valuable type-strain genomes for metagenomic binning, comparative biology and taxonomic classification.</title>
        <authorList>
            <person name="Goeker M."/>
        </authorList>
    </citation>
    <scope>NUCLEOTIDE SEQUENCE [LARGE SCALE GENOMIC DNA]</scope>
    <source>
        <strain evidence="1 2">DSM 26048</strain>
    </source>
</reference>
<evidence type="ECO:0000313" key="2">
    <source>
        <dbReference type="Proteomes" id="UP001519287"/>
    </source>
</evidence>
<gene>
    <name evidence="1" type="ORF">J2Z66_001714</name>
</gene>
<dbReference type="InterPro" id="IPR037012">
    <property type="entry name" value="NanQ/TabA/YiaL_sf"/>
</dbReference>
<dbReference type="PANTHER" id="PTHR34986:SF1">
    <property type="entry name" value="PROTEIN YIAL"/>
    <property type="match status" value="1"/>
</dbReference>
<name>A0ABS4ITA8_9BACL</name>
<sequence>MILDHIANAGLYTELGERLATALDFLKKDAYSREPGRYDIDGNSVYALVQHNDNPANSLEYWEAHQRYIDVHYIFEGAERLGYAHLSQMAVTQPYDQEEDYLLLKGNGSFFELQEGSFAIFYPEDVHMPGLSAVEGKPFKKVVVKVLIESA</sequence>
<dbReference type="InterPro" id="IPR004375">
    <property type="entry name" value="NanQ/TabA/YiaL"/>
</dbReference>
<evidence type="ECO:0000313" key="1">
    <source>
        <dbReference type="EMBL" id="MBP1990116.1"/>
    </source>
</evidence>
<proteinExistence type="predicted"/>
<dbReference type="Gene3D" id="2.60.120.370">
    <property type="entry name" value="YhcH/YjgK/YiaL"/>
    <property type="match status" value="1"/>
</dbReference>
<dbReference type="Pfam" id="PF04074">
    <property type="entry name" value="DUF386"/>
    <property type="match status" value="1"/>
</dbReference>
<dbReference type="PANTHER" id="PTHR34986">
    <property type="entry name" value="EVOLVED BETA-GALACTOSIDASE SUBUNIT BETA"/>
    <property type="match status" value="1"/>
</dbReference>
<dbReference type="RefSeq" id="WP_209970916.1">
    <property type="nucleotide sequence ID" value="NZ_JAGGLB010000004.1"/>
</dbReference>
<comment type="caution">
    <text evidence="1">The sequence shown here is derived from an EMBL/GenBank/DDBJ whole genome shotgun (WGS) entry which is preliminary data.</text>
</comment>